<gene>
    <name evidence="3" type="ORF">EVA_22230</name>
</gene>
<dbReference type="Gene3D" id="3.90.120.10">
    <property type="entry name" value="DNA Methylase, subunit A, domain 2"/>
    <property type="match status" value="1"/>
</dbReference>
<dbReference type="EMBL" id="AMCI01009345">
    <property type="protein sequence ID" value="EJW89630.1"/>
    <property type="molecule type" value="Genomic_DNA"/>
</dbReference>
<keyword evidence="2 3" id="KW-0808">Transferase</keyword>
<dbReference type="AlphaFoldDB" id="J9BPZ3"/>
<evidence type="ECO:0000256" key="1">
    <source>
        <dbReference type="ARBA" id="ARBA00022603"/>
    </source>
</evidence>
<dbReference type="SUPFAM" id="SSF53335">
    <property type="entry name" value="S-adenosyl-L-methionine-dependent methyltransferases"/>
    <property type="match status" value="1"/>
</dbReference>
<sequence>MSCGSHAVFNRCRIRRLTPTECARLQSIPDWYEWKGKFPDGKVKPTSDTQIYKLCGNGWNVEVIKHIFSFIDMDAYFALKKSSVI</sequence>
<comment type="caution">
    <text evidence="3">The sequence shown here is derived from an EMBL/GenBank/DDBJ whole genome shotgun (WGS) entry which is preliminary data.</text>
</comment>
<dbReference type="InterPro" id="IPR029063">
    <property type="entry name" value="SAM-dependent_MTases_sf"/>
</dbReference>
<accession>J9BPZ3</accession>
<protein>
    <submittedName>
        <fullName evidence="3">Methyl transferase</fullName>
    </submittedName>
</protein>
<dbReference type="GO" id="GO:0032259">
    <property type="term" value="P:methylation"/>
    <property type="evidence" value="ECO:0007669"/>
    <property type="project" value="UniProtKB-KW"/>
</dbReference>
<dbReference type="InterPro" id="IPR001525">
    <property type="entry name" value="C5_MeTfrase"/>
</dbReference>
<proteinExistence type="predicted"/>
<name>J9BPZ3_9ZZZZ</name>
<keyword evidence="1" id="KW-0489">Methyltransferase</keyword>
<reference evidence="3" key="1">
    <citation type="journal article" date="2012" name="PLoS ONE">
        <title>Gene sets for utilization of primary and secondary nutrition supplies in the distal gut of endangered iberian lynx.</title>
        <authorList>
            <person name="Alcaide M."/>
            <person name="Messina E."/>
            <person name="Richter M."/>
            <person name="Bargiela R."/>
            <person name="Peplies J."/>
            <person name="Huws S.A."/>
            <person name="Newbold C.J."/>
            <person name="Golyshin P.N."/>
            <person name="Simon M.A."/>
            <person name="Lopez G."/>
            <person name="Yakimov M.M."/>
            <person name="Ferrer M."/>
        </authorList>
    </citation>
    <scope>NUCLEOTIDE SEQUENCE</scope>
</reference>
<dbReference type="GO" id="GO:0008168">
    <property type="term" value="F:methyltransferase activity"/>
    <property type="evidence" value="ECO:0007669"/>
    <property type="project" value="UniProtKB-KW"/>
</dbReference>
<organism evidence="3">
    <name type="scientific">gut metagenome</name>
    <dbReference type="NCBI Taxonomy" id="749906"/>
    <lineage>
        <taxon>unclassified sequences</taxon>
        <taxon>metagenomes</taxon>
        <taxon>organismal metagenomes</taxon>
    </lineage>
</organism>
<evidence type="ECO:0000313" key="3">
    <source>
        <dbReference type="EMBL" id="EJW89630.1"/>
    </source>
</evidence>
<dbReference type="Pfam" id="PF00145">
    <property type="entry name" value="DNA_methylase"/>
    <property type="match status" value="1"/>
</dbReference>
<evidence type="ECO:0000256" key="2">
    <source>
        <dbReference type="ARBA" id="ARBA00022679"/>
    </source>
</evidence>